<keyword evidence="7" id="KW-0175">Coiled coil</keyword>
<dbReference type="PROSITE" id="PS50111">
    <property type="entry name" value="CHEMOTAXIS_TRANSDUC_2"/>
    <property type="match status" value="1"/>
</dbReference>
<dbReference type="PROSITE" id="PS50885">
    <property type="entry name" value="HAMP"/>
    <property type="match status" value="1"/>
</dbReference>
<feature type="compositionally biased region" description="Basic residues" evidence="8">
    <location>
        <begin position="1"/>
        <end position="11"/>
    </location>
</feature>
<dbReference type="Proteomes" id="UP000094463">
    <property type="component" value="Chromosome"/>
</dbReference>
<dbReference type="Pfam" id="PF00015">
    <property type="entry name" value="MCPsignal"/>
    <property type="match status" value="1"/>
</dbReference>
<evidence type="ECO:0000256" key="4">
    <source>
        <dbReference type="ARBA" id="ARBA00023224"/>
    </source>
</evidence>
<dbReference type="InterPro" id="IPR004089">
    <property type="entry name" value="MCPsignal_dom"/>
</dbReference>
<dbReference type="SMART" id="SM00283">
    <property type="entry name" value="MA"/>
    <property type="match status" value="1"/>
</dbReference>
<dbReference type="Gene3D" id="1.10.287.950">
    <property type="entry name" value="Methyl-accepting chemotaxis protein"/>
    <property type="match status" value="1"/>
</dbReference>
<feature type="transmembrane region" description="Helical" evidence="9">
    <location>
        <begin position="41"/>
        <end position="62"/>
    </location>
</feature>
<evidence type="ECO:0000256" key="5">
    <source>
        <dbReference type="ARBA" id="ARBA00029447"/>
    </source>
</evidence>
<dbReference type="Pfam" id="PF00672">
    <property type="entry name" value="HAMP"/>
    <property type="match status" value="1"/>
</dbReference>
<dbReference type="RefSeq" id="WP_069363724.1">
    <property type="nucleotide sequence ID" value="NZ_CP012502.1"/>
</dbReference>
<name>A0A1D7QRC3_9BACI</name>
<dbReference type="CDD" id="cd11386">
    <property type="entry name" value="MCP_signal"/>
    <property type="match status" value="1"/>
</dbReference>
<evidence type="ECO:0000256" key="3">
    <source>
        <dbReference type="ARBA" id="ARBA00023136"/>
    </source>
</evidence>
<feature type="coiled-coil region" evidence="7">
    <location>
        <begin position="605"/>
        <end position="632"/>
    </location>
</feature>
<evidence type="ECO:0000256" key="2">
    <source>
        <dbReference type="ARBA" id="ARBA00022475"/>
    </source>
</evidence>
<feature type="region of interest" description="Disordered" evidence="8">
    <location>
        <begin position="677"/>
        <end position="738"/>
    </location>
</feature>
<feature type="domain" description="Methyl-accepting transducer" evidence="10">
    <location>
        <begin position="391"/>
        <end position="641"/>
    </location>
</feature>
<evidence type="ECO:0000256" key="1">
    <source>
        <dbReference type="ARBA" id="ARBA00004236"/>
    </source>
</evidence>
<keyword evidence="13" id="KW-1185">Reference proteome</keyword>
<dbReference type="OrthoDB" id="9760371at2"/>
<organism evidence="12 13">
    <name type="scientific">Salisediminibacterium beveridgei</name>
    <dbReference type="NCBI Taxonomy" id="632773"/>
    <lineage>
        <taxon>Bacteria</taxon>
        <taxon>Bacillati</taxon>
        <taxon>Bacillota</taxon>
        <taxon>Bacilli</taxon>
        <taxon>Bacillales</taxon>
        <taxon>Bacillaceae</taxon>
        <taxon>Salisediminibacterium</taxon>
    </lineage>
</organism>
<dbReference type="GO" id="GO:0005886">
    <property type="term" value="C:plasma membrane"/>
    <property type="evidence" value="ECO:0007669"/>
    <property type="project" value="UniProtKB-SubCell"/>
</dbReference>
<reference evidence="12 13" key="1">
    <citation type="submission" date="2015-08" db="EMBL/GenBank/DDBJ databases">
        <title>The complete genome sequence of Bacillus beveridgei MLTeJB.</title>
        <authorList>
            <person name="Hanson T.E."/>
            <person name="Mesa C."/>
            <person name="Basesman S.M."/>
            <person name="Oremland R.S."/>
        </authorList>
    </citation>
    <scope>NUCLEOTIDE SEQUENCE [LARGE SCALE GENOMIC DNA]</scope>
    <source>
        <strain evidence="12 13">MLTeJB</strain>
    </source>
</reference>
<dbReference type="PATRIC" id="fig|632773.3.peg.178"/>
<feature type="coiled-coil region" evidence="7">
    <location>
        <begin position="420"/>
        <end position="489"/>
    </location>
</feature>
<dbReference type="AlphaFoldDB" id="A0A1D7QRC3"/>
<dbReference type="PANTHER" id="PTHR32089">
    <property type="entry name" value="METHYL-ACCEPTING CHEMOTAXIS PROTEIN MCPB"/>
    <property type="match status" value="1"/>
</dbReference>
<evidence type="ECO:0000259" key="11">
    <source>
        <dbReference type="PROSITE" id="PS50885"/>
    </source>
</evidence>
<keyword evidence="4 6" id="KW-0807">Transducer</keyword>
<dbReference type="EMBL" id="CP012502">
    <property type="protein sequence ID" value="AOM81561.1"/>
    <property type="molecule type" value="Genomic_DNA"/>
</dbReference>
<dbReference type="InterPro" id="IPR003660">
    <property type="entry name" value="HAMP_dom"/>
</dbReference>
<feature type="region of interest" description="Disordered" evidence="8">
    <location>
        <begin position="1"/>
        <end position="31"/>
    </location>
</feature>
<feature type="domain" description="HAMP" evidence="11">
    <location>
        <begin position="320"/>
        <end position="372"/>
    </location>
</feature>
<protein>
    <submittedName>
        <fullName evidence="12">Methyl-accepting chemotaxis protein mcpC</fullName>
    </submittedName>
</protein>
<accession>A0A1D7QRC3</accession>
<evidence type="ECO:0000256" key="9">
    <source>
        <dbReference type="SAM" id="Phobius"/>
    </source>
</evidence>
<evidence type="ECO:0000256" key="8">
    <source>
        <dbReference type="SAM" id="MobiDB-lite"/>
    </source>
</evidence>
<comment type="subcellular location">
    <subcellularLocation>
        <location evidence="1">Cell membrane</location>
    </subcellularLocation>
</comment>
<dbReference type="SUPFAM" id="SSF58104">
    <property type="entry name" value="Methyl-accepting chemotaxis protein (MCP) signaling domain"/>
    <property type="match status" value="1"/>
</dbReference>
<sequence length="738" mass="82031">MKNPFRKKKQRPSAAIHESTPKQPSKQPKARVSKMSLKQKLLIWFTLLGVIPAVTIASIIYITSENALEEKVQDLSEEISGQVGENLDQRLDQVYDLSMRPFTDGEVYEQMVANYDRMEQIDVFTARREVTDYFNSIRNSTDYLDEMFFYRQMDGEVIGRVRGQDMTENPFPEGVEEALEDSTFHWHSDFDEDGSLQVVLYRSVNQGILGLELSPAMFDNVLGRERNPAEEELERTLFIANNDGTIIRSNDHAIEQTMGEEAVQEDVIMSTIELENEWHAVVSTPRSVVMAEMNTIMYFVIGLVAAFIIAAVIVAFFVTNSVTRPIYRMIGLMKQAEEGDLTVRTRETGKNELGQLGSSFNHMLDNVSLIISENKSMSKIARENTEQMKRISDQSSHTAEQIASSIQEVANGAMEQVNYAEHTGREMDELSKEMKRMEEMVSRVSEVANHTKESSATSLGHMNELTAKNEDVGQNIAQIKSTIEQLSADVEGIRGVVSIIDGISDQTNLLALNASIEAARAGEAGKGFAVVADEVRKLAEQSKQSTDQIDKIVHTILGQTKESVTLVTESVKRFDEQTTAVEETKSSFDDIIADTEDTFTAVASIESSISNMNSMKEKVEKAINDMAEITETTSASTEEVSATTEEQFAAAEELGKLSDDLEETMLDLESVINRFKVEESEATAPEAIDEDEASGDDFTGSSEQTKEDADEVEPSDQDTDEDAEAYIEPTGTEGGTSR</sequence>
<keyword evidence="2" id="KW-1003">Cell membrane</keyword>
<keyword evidence="9" id="KW-1133">Transmembrane helix</keyword>
<feature type="transmembrane region" description="Helical" evidence="9">
    <location>
        <begin position="296"/>
        <end position="319"/>
    </location>
</feature>
<evidence type="ECO:0000256" key="7">
    <source>
        <dbReference type="SAM" id="Coils"/>
    </source>
</evidence>
<dbReference type="SMART" id="SM00304">
    <property type="entry name" value="HAMP"/>
    <property type="match status" value="2"/>
</dbReference>
<dbReference type="PANTHER" id="PTHR32089:SF112">
    <property type="entry name" value="LYSOZYME-LIKE PROTEIN-RELATED"/>
    <property type="match status" value="1"/>
</dbReference>
<dbReference type="KEGG" id="bbev:BBEV_0166"/>
<keyword evidence="3 9" id="KW-0472">Membrane</keyword>
<comment type="similarity">
    <text evidence="5">Belongs to the methyl-accepting chemotaxis (MCP) protein family.</text>
</comment>
<keyword evidence="9" id="KW-0812">Transmembrane</keyword>
<proteinExistence type="inferred from homology"/>
<evidence type="ECO:0000313" key="13">
    <source>
        <dbReference type="Proteomes" id="UP000094463"/>
    </source>
</evidence>
<dbReference type="STRING" id="632773.BBEV_0166"/>
<dbReference type="GO" id="GO:0007165">
    <property type="term" value="P:signal transduction"/>
    <property type="evidence" value="ECO:0007669"/>
    <property type="project" value="UniProtKB-KW"/>
</dbReference>
<evidence type="ECO:0000313" key="12">
    <source>
        <dbReference type="EMBL" id="AOM81561.1"/>
    </source>
</evidence>
<evidence type="ECO:0000256" key="6">
    <source>
        <dbReference type="PROSITE-ProRule" id="PRU00284"/>
    </source>
</evidence>
<evidence type="ECO:0000259" key="10">
    <source>
        <dbReference type="PROSITE" id="PS50111"/>
    </source>
</evidence>
<gene>
    <name evidence="12" type="primary">mcpC-2</name>
    <name evidence="12" type="ORF">BBEV_0166</name>
</gene>
<feature type="compositionally biased region" description="Acidic residues" evidence="8">
    <location>
        <begin position="708"/>
        <end position="725"/>
    </location>
</feature>
<dbReference type="CDD" id="cd06225">
    <property type="entry name" value="HAMP"/>
    <property type="match status" value="1"/>
</dbReference>